<comment type="caution">
    <text evidence="4">The sequence shown here is derived from an EMBL/GenBank/DDBJ whole genome shotgun (WGS) entry which is preliminary data.</text>
</comment>
<dbReference type="PANTHER" id="PTHR11360:SF229">
    <property type="entry name" value="AGAP007601-PA"/>
    <property type="match status" value="1"/>
</dbReference>
<evidence type="ECO:0000313" key="4">
    <source>
        <dbReference type="EMBL" id="CAB3370522.1"/>
    </source>
</evidence>
<feature type="transmembrane region" description="Helical" evidence="2">
    <location>
        <begin position="23"/>
        <end position="49"/>
    </location>
</feature>
<keyword evidence="2" id="KW-0472">Membrane</keyword>
<feature type="transmembrane region" description="Helical" evidence="2">
    <location>
        <begin position="179"/>
        <end position="200"/>
    </location>
</feature>
<dbReference type="PROSITE" id="PS50850">
    <property type="entry name" value="MFS"/>
    <property type="match status" value="1"/>
</dbReference>
<dbReference type="InterPro" id="IPR036259">
    <property type="entry name" value="MFS_trans_sf"/>
</dbReference>
<dbReference type="OrthoDB" id="5667at2759"/>
<dbReference type="InterPro" id="IPR011701">
    <property type="entry name" value="MFS"/>
</dbReference>
<feature type="transmembrane region" description="Helical" evidence="2">
    <location>
        <begin position="277"/>
        <end position="301"/>
    </location>
</feature>
<keyword evidence="5" id="KW-1185">Reference proteome</keyword>
<keyword evidence="2" id="KW-1133">Transmembrane helix</keyword>
<dbReference type="EMBL" id="CADEPI010000053">
    <property type="protein sequence ID" value="CAB3370522.1"/>
    <property type="molecule type" value="Genomic_DNA"/>
</dbReference>
<feature type="domain" description="Major facilitator superfamily (MFS) profile" evidence="3">
    <location>
        <begin position="27"/>
        <end position="363"/>
    </location>
</feature>
<evidence type="ECO:0000256" key="2">
    <source>
        <dbReference type="SAM" id="Phobius"/>
    </source>
</evidence>
<gene>
    <name evidence="4" type="ORF">CLODIP_2_CD08187</name>
</gene>
<dbReference type="SUPFAM" id="SSF103473">
    <property type="entry name" value="MFS general substrate transporter"/>
    <property type="match status" value="1"/>
</dbReference>
<reference evidence="4 5" key="1">
    <citation type="submission" date="2020-04" db="EMBL/GenBank/DDBJ databases">
        <authorList>
            <person name="Alioto T."/>
            <person name="Alioto T."/>
            <person name="Gomez Garrido J."/>
        </authorList>
    </citation>
    <scope>NUCLEOTIDE SEQUENCE [LARGE SCALE GENOMIC DNA]</scope>
</reference>
<evidence type="ECO:0000313" key="5">
    <source>
        <dbReference type="Proteomes" id="UP000494165"/>
    </source>
</evidence>
<protein>
    <recommendedName>
        <fullName evidence="3">Major facilitator superfamily (MFS) profile domain-containing protein</fullName>
    </recommendedName>
</protein>
<feature type="transmembrane region" description="Helical" evidence="2">
    <location>
        <begin position="93"/>
        <end position="112"/>
    </location>
</feature>
<name>A0A8S1CR40_9INSE</name>
<accession>A0A8S1CR40</accession>
<dbReference type="Gene3D" id="1.20.1250.20">
    <property type="entry name" value="MFS general substrate transporter like domains"/>
    <property type="match status" value="1"/>
</dbReference>
<evidence type="ECO:0000259" key="3">
    <source>
        <dbReference type="PROSITE" id="PS50850"/>
    </source>
</evidence>
<dbReference type="AlphaFoldDB" id="A0A8S1CR40"/>
<organism evidence="4 5">
    <name type="scientific">Cloeon dipterum</name>
    <dbReference type="NCBI Taxonomy" id="197152"/>
    <lineage>
        <taxon>Eukaryota</taxon>
        <taxon>Metazoa</taxon>
        <taxon>Ecdysozoa</taxon>
        <taxon>Arthropoda</taxon>
        <taxon>Hexapoda</taxon>
        <taxon>Insecta</taxon>
        <taxon>Pterygota</taxon>
        <taxon>Palaeoptera</taxon>
        <taxon>Ephemeroptera</taxon>
        <taxon>Pisciforma</taxon>
        <taxon>Baetidae</taxon>
        <taxon>Cloeon</taxon>
    </lineage>
</organism>
<feature type="transmembrane region" description="Helical" evidence="2">
    <location>
        <begin position="152"/>
        <end position="173"/>
    </location>
</feature>
<dbReference type="InterPro" id="IPR050327">
    <property type="entry name" value="Proton-linked_MCT"/>
</dbReference>
<dbReference type="Pfam" id="PF07690">
    <property type="entry name" value="MFS_1"/>
    <property type="match status" value="1"/>
</dbReference>
<sequence>MTQKQRPPAVPALCKPLAPDGGWGWMVVLGVALANMTTQSLVSTFGLLFGQALHDMGQATTGAALVMNFMSATTNLSGLITGPIMKLLSYRQVALIGAVLFSMGLLLSSMATNITHLILTYSILSGLGLGLTGPSSFVALSTYFNTKRGRAVGLALVGTGMGQMLMPQVVRFFLEWYDFSGAMLLLSAISLHAVFAAWLYRPLEGPSESKPVEDPELRSLRRISNAEMSSELGMEVIAPEVREDEVKKVKECDLEAQTCTGRLAAAWNLRLFRDPSFVNIVAGLATFNVANINFSMVLPFLLMDHGLTRPEAALCMSVTAASDIVARLLVPFIKVKHMCARNSLMVAMVALAFTRSREYIILS</sequence>
<feature type="transmembrane region" description="Helical" evidence="2">
    <location>
        <begin position="118"/>
        <end position="140"/>
    </location>
</feature>
<evidence type="ECO:0000256" key="1">
    <source>
        <dbReference type="ARBA" id="ARBA00004141"/>
    </source>
</evidence>
<dbReference type="GO" id="GO:0008028">
    <property type="term" value="F:monocarboxylic acid transmembrane transporter activity"/>
    <property type="evidence" value="ECO:0007669"/>
    <property type="project" value="TreeGrafter"/>
</dbReference>
<dbReference type="PANTHER" id="PTHR11360">
    <property type="entry name" value="MONOCARBOXYLATE TRANSPORTER"/>
    <property type="match status" value="1"/>
</dbReference>
<keyword evidence="2" id="KW-0812">Transmembrane</keyword>
<comment type="subcellular location">
    <subcellularLocation>
        <location evidence="1">Membrane</location>
        <topology evidence="1">Multi-pass membrane protein</topology>
    </subcellularLocation>
</comment>
<dbReference type="Proteomes" id="UP000494165">
    <property type="component" value="Unassembled WGS sequence"/>
</dbReference>
<dbReference type="GO" id="GO:0016020">
    <property type="term" value="C:membrane"/>
    <property type="evidence" value="ECO:0007669"/>
    <property type="project" value="UniProtKB-SubCell"/>
</dbReference>
<proteinExistence type="predicted"/>
<dbReference type="InterPro" id="IPR020846">
    <property type="entry name" value="MFS_dom"/>
</dbReference>